<reference evidence="4" key="1">
    <citation type="journal article" date="2021" name="Nat. Commun.">
        <title>Genetic determinants of endophytism in the Arabidopsis root mycobiome.</title>
        <authorList>
            <person name="Mesny F."/>
            <person name="Miyauchi S."/>
            <person name="Thiergart T."/>
            <person name="Pickel B."/>
            <person name="Atanasova L."/>
            <person name="Karlsson M."/>
            <person name="Huettel B."/>
            <person name="Barry K.W."/>
            <person name="Haridas S."/>
            <person name="Chen C."/>
            <person name="Bauer D."/>
            <person name="Andreopoulos W."/>
            <person name="Pangilinan J."/>
            <person name="LaButti K."/>
            <person name="Riley R."/>
            <person name="Lipzen A."/>
            <person name="Clum A."/>
            <person name="Drula E."/>
            <person name="Henrissat B."/>
            <person name="Kohler A."/>
            <person name="Grigoriev I.V."/>
            <person name="Martin F.M."/>
            <person name="Hacquard S."/>
        </authorList>
    </citation>
    <scope>NUCLEOTIDE SEQUENCE</scope>
    <source>
        <strain evidence="4">MPI-CAGE-CH-0243</strain>
    </source>
</reference>
<dbReference type="OrthoDB" id="3862662at2759"/>
<dbReference type="CDD" id="cd00067">
    <property type="entry name" value="GAL4"/>
    <property type="match status" value="1"/>
</dbReference>
<feature type="compositionally biased region" description="Polar residues" evidence="2">
    <location>
        <begin position="228"/>
        <end position="249"/>
    </location>
</feature>
<feature type="region of interest" description="Disordered" evidence="2">
    <location>
        <begin position="226"/>
        <end position="256"/>
    </location>
</feature>
<keyword evidence="5" id="KW-1185">Reference proteome</keyword>
<proteinExistence type="predicted"/>
<dbReference type="PROSITE" id="PS50048">
    <property type="entry name" value="ZN2_CY6_FUNGAL_2"/>
    <property type="match status" value="1"/>
</dbReference>
<dbReference type="PANTHER" id="PTHR47655:SF2">
    <property type="entry name" value="QUINIC ACID UTILIZATION ACTIVATOR"/>
    <property type="match status" value="1"/>
</dbReference>
<dbReference type="GO" id="GO:0008270">
    <property type="term" value="F:zinc ion binding"/>
    <property type="evidence" value="ECO:0007669"/>
    <property type="project" value="InterPro"/>
</dbReference>
<dbReference type="InterPro" id="IPR001138">
    <property type="entry name" value="Zn2Cys6_DnaBD"/>
</dbReference>
<dbReference type="GO" id="GO:0000981">
    <property type="term" value="F:DNA-binding transcription factor activity, RNA polymerase II-specific"/>
    <property type="evidence" value="ECO:0007669"/>
    <property type="project" value="InterPro"/>
</dbReference>
<name>A0A9P9IGP4_9PLEO</name>
<dbReference type="InterPro" id="IPR036864">
    <property type="entry name" value="Zn2-C6_fun-type_DNA-bd_sf"/>
</dbReference>
<dbReference type="EMBL" id="JAGMWT010000010">
    <property type="protein sequence ID" value="KAH7121308.1"/>
    <property type="molecule type" value="Genomic_DNA"/>
</dbReference>
<feature type="domain" description="Zn(2)-C6 fungal-type" evidence="3">
    <location>
        <begin position="11"/>
        <end position="41"/>
    </location>
</feature>
<accession>A0A9P9IGP4</accession>
<gene>
    <name evidence="4" type="ORF">B0J11DRAFT_533950</name>
</gene>
<dbReference type="SMART" id="SM00066">
    <property type="entry name" value="GAL4"/>
    <property type="match status" value="1"/>
</dbReference>
<evidence type="ECO:0000256" key="1">
    <source>
        <dbReference type="ARBA" id="ARBA00023242"/>
    </source>
</evidence>
<sequence length="256" mass="28177">MEENSGLHPIACESCRNKKSKCDRELPICTQCGASGAVCRYPPINKRGLPSGYISYIEQRLLDTELLVLELLSTVHQLQVPVHSLGTTEREALIDFSLKQSKSAKIEEWKRLPLSSEAQRRAWVDDRHGLIQAQEHGRNRVDENIGSEATSAQITNGWEVSSLVPPSFQELPASTGMAQPQSEHMNDMHIGIWGQGLPSLPELSQGQSHRVTGSARGMAFVEVEGAGSSPNSIAHTPQDTAGDSTNSCDSRWRKYF</sequence>
<evidence type="ECO:0000313" key="4">
    <source>
        <dbReference type="EMBL" id="KAH7121308.1"/>
    </source>
</evidence>
<evidence type="ECO:0000256" key="2">
    <source>
        <dbReference type="SAM" id="MobiDB-lite"/>
    </source>
</evidence>
<evidence type="ECO:0000313" key="5">
    <source>
        <dbReference type="Proteomes" id="UP000700596"/>
    </source>
</evidence>
<dbReference type="GO" id="GO:0045944">
    <property type="term" value="P:positive regulation of transcription by RNA polymerase II"/>
    <property type="evidence" value="ECO:0007669"/>
    <property type="project" value="TreeGrafter"/>
</dbReference>
<dbReference type="SUPFAM" id="SSF57701">
    <property type="entry name" value="Zn2/Cys6 DNA-binding domain"/>
    <property type="match status" value="1"/>
</dbReference>
<dbReference type="PROSITE" id="PS00463">
    <property type="entry name" value="ZN2_CY6_FUNGAL_1"/>
    <property type="match status" value="1"/>
</dbReference>
<dbReference type="AlphaFoldDB" id="A0A9P9IGP4"/>
<protein>
    <recommendedName>
        <fullName evidence="3">Zn(2)-C6 fungal-type domain-containing protein</fullName>
    </recommendedName>
</protein>
<dbReference type="Proteomes" id="UP000700596">
    <property type="component" value="Unassembled WGS sequence"/>
</dbReference>
<dbReference type="Gene3D" id="4.10.240.10">
    <property type="entry name" value="Zn(2)-C6 fungal-type DNA-binding domain"/>
    <property type="match status" value="1"/>
</dbReference>
<evidence type="ECO:0000259" key="3">
    <source>
        <dbReference type="PROSITE" id="PS50048"/>
    </source>
</evidence>
<keyword evidence="1" id="KW-0539">Nucleus</keyword>
<comment type="caution">
    <text evidence="4">The sequence shown here is derived from an EMBL/GenBank/DDBJ whole genome shotgun (WGS) entry which is preliminary data.</text>
</comment>
<dbReference type="Pfam" id="PF00172">
    <property type="entry name" value="Zn_clus"/>
    <property type="match status" value="1"/>
</dbReference>
<dbReference type="InterPro" id="IPR052783">
    <property type="entry name" value="Metabolic/Drug-Res_Regulator"/>
</dbReference>
<dbReference type="PANTHER" id="PTHR47655">
    <property type="entry name" value="QUINIC ACID UTILIZATION ACTIVATOR"/>
    <property type="match status" value="1"/>
</dbReference>
<organism evidence="4 5">
    <name type="scientific">Dendryphion nanum</name>
    <dbReference type="NCBI Taxonomy" id="256645"/>
    <lineage>
        <taxon>Eukaryota</taxon>
        <taxon>Fungi</taxon>
        <taxon>Dikarya</taxon>
        <taxon>Ascomycota</taxon>
        <taxon>Pezizomycotina</taxon>
        <taxon>Dothideomycetes</taxon>
        <taxon>Pleosporomycetidae</taxon>
        <taxon>Pleosporales</taxon>
        <taxon>Torulaceae</taxon>
        <taxon>Dendryphion</taxon>
    </lineage>
</organism>